<reference evidence="3 4" key="1">
    <citation type="submission" date="2018-06" db="EMBL/GenBank/DDBJ databases">
        <authorList>
            <consortium name="Pathogen Informatics"/>
            <person name="Doyle S."/>
        </authorList>
    </citation>
    <scope>NUCLEOTIDE SEQUENCE [LARGE SCALE GENOMIC DNA]</scope>
    <source>
        <strain evidence="3 4">NCTC11166</strain>
    </source>
</reference>
<dbReference type="SUPFAM" id="SSF52540">
    <property type="entry name" value="P-loop containing nucleoside triphosphate hydrolases"/>
    <property type="match status" value="2"/>
</dbReference>
<keyword evidence="1" id="KW-0378">Hydrolase</keyword>
<evidence type="ECO:0000313" key="4">
    <source>
        <dbReference type="Proteomes" id="UP000251186"/>
    </source>
</evidence>
<dbReference type="Proteomes" id="UP000251186">
    <property type="component" value="Unassembled WGS sequence"/>
</dbReference>
<dbReference type="InterPro" id="IPR027417">
    <property type="entry name" value="P-loop_NTPase"/>
</dbReference>
<dbReference type="GO" id="GO:0016787">
    <property type="term" value="F:hydrolase activity"/>
    <property type="evidence" value="ECO:0007669"/>
    <property type="project" value="UniProtKB-KW"/>
</dbReference>
<dbReference type="SMART" id="SM00487">
    <property type="entry name" value="DEXDc"/>
    <property type="match status" value="1"/>
</dbReference>
<dbReference type="GO" id="GO:0004386">
    <property type="term" value="F:helicase activity"/>
    <property type="evidence" value="ECO:0007669"/>
    <property type="project" value="UniProtKB-KW"/>
</dbReference>
<feature type="domain" description="Helicase ATP-binding" evidence="2">
    <location>
        <begin position="138"/>
        <end position="308"/>
    </location>
</feature>
<dbReference type="CDD" id="cd18793">
    <property type="entry name" value="SF2_C_SNF"/>
    <property type="match status" value="1"/>
</dbReference>
<dbReference type="GO" id="GO:0005524">
    <property type="term" value="F:ATP binding"/>
    <property type="evidence" value="ECO:0007669"/>
    <property type="project" value="InterPro"/>
</dbReference>
<dbReference type="InterPro" id="IPR014001">
    <property type="entry name" value="Helicase_ATP-bd"/>
</dbReference>
<protein>
    <submittedName>
        <fullName evidence="3">SNF2 family N-terminal domain</fullName>
    </submittedName>
</protein>
<evidence type="ECO:0000259" key="2">
    <source>
        <dbReference type="PROSITE" id="PS51192"/>
    </source>
</evidence>
<dbReference type="Pfam" id="PF00176">
    <property type="entry name" value="SNF2-rel_dom"/>
    <property type="match status" value="1"/>
</dbReference>
<dbReference type="AlphaFoldDB" id="A0A2X1BVM9"/>
<proteinExistence type="predicted"/>
<name>A0A2X1BVM9_BREVE</name>
<dbReference type="PROSITE" id="PS51192">
    <property type="entry name" value="HELICASE_ATP_BIND_1"/>
    <property type="match status" value="1"/>
</dbReference>
<dbReference type="PANTHER" id="PTHR10799">
    <property type="entry name" value="SNF2/RAD54 HELICASE FAMILY"/>
    <property type="match status" value="1"/>
</dbReference>
<accession>A0A2X1BVM9</accession>
<dbReference type="InterPro" id="IPR000330">
    <property type="entry name" value="SNF2_N"/>
</dbReference>
<organism evidence="3 4">
    <name type="scientific">Brevundimonas vesicularis</name>
    <name type="common">Pseudomonas vesicularis</name>
    <dbReference type="NCBI Taxonomy" id="41276"/>
    <lineage>
        <taxon>Bacteria</taxon>
        <taxon>Pseudomonadati</taxon>
        <taxon>Pseudomonadota</taxon>
        <taxon>Alphaproteobacteria</taxon>
        <taxon>Caulobacterales</taxon>
        <taxon>Caulobacteraceae</taxon>
        <taxon>Brevundimonas</taxon>
    </lineage>
</organism>
<sequence length="634" mass="69835">MSMASSPVVIGVHYSPTRFTGRFVLEGEPSSSVWERLQQAILNLGLDYQSGPDSIELTWAGALTIVGQFASQQKALDFRFSARDDEARSRLSAFVQQFKQVQQSKGSLKLTITIEEIESRLLAEGFTRKLKPFQLRDLQRLLSLENGANFSVPGAGKTTVTLALHVLTRQPGQVLIVVGPKASFPAWREVVAECIRPDAPNGNAETFSILSTSGEALSKALQSGATRFVVSYDLLINNPEILTNFTAQHKVHLVLDEAHRMKAGFGSQRGALLLNIAPLPIRRDILTGTPMPQQPSDLQSQLDFLWPGAGLGLQISRGDPPRQVLGELYVRTTKQDLGLPKPHRHFESVPMADGQMALYGIVKNEFLRQVSTLGLDARFDAPAARRSVMRLLQLSANPVLALRSVADDALALDSGVLEQVIAEGPSTKMRAVADKARALAKEGRKSVIWTIFTDTIQQMELLLADLNPVSLYGAIPSGEPTDPATREGRIRRFHDDPSCMVMIANPAAAGEGISLHKICHDAIYLDRSYVTTHYLQSIDRIHRLGLDEGVETNIWIYRTLAPMGLGCIDHSVSHRLRQKLRALQVLLDDADLHEIAFDEENAEDPIAWDISPDDVRDLIEVLEGRASFTDEDAE</sequence>
<gene>
    <name evidence="3" type="ORF">NCTC11166_02180</name>
</gene>
<evidence type="ECO:0000256" key="1">
    <source>
        <dbReference type="ARBA" id="ARBA00022801"/>
    </source>
</evidence>
<dbReference type="EMBL" id="UAQP01000014">
    <property type="protein sequence ID" value="SPU54794.1"/>
    <property type="molecule type" value="Genomic_DNA"/>
</dbReference>
<dbReference type="InterPro" id="IPR049730">
    <property type="entry name" value="SNF2/RAD54-like_C"/>
</dbReference>
<dbReference type="Gene3D" id="3.40.50.300">
    <property type="entry name" value="P-loop containing nucleotide triphosphate hydrolases"/>
    <property type="match status" value="1"/>
</dbReference>
<evidence type="ECO:0000313" key="3">
    <source>
        <dbReference type="EMBL" id="SPU54794.1"/>
    </source>
</evidence>
<dbReference type="InterPro" id="IPR038718">
    <property type="entry name" value="SNF2-like_sf"/>
</dbReference>
<dbReference type="Gene3D" id="3.40.50.10810">
    <property type="entry name" value="Tandem AAA-ATPase domain"/>
    <property type="match status" value="1"/>
</dbReference>